<proteinExistence type="predicted"/>
<organism evidence="1 2">
    <name type="scientific">Candidatus Zambryskibacteria bacterium RIFCSPHIGHO2_01_FULL_49_18</name>
    <dbReference type="NCBI Taxonomy" id="1802740"/>
    <lineage>
        <taxon>Bacteria</taxon>
        <taxon>Candidatus Zambryskiibacteriota</taxon>
    </lineage>
</organism>
<evidence type="ECO:0000313" key="2">
    <source>
        <dbReference type="Proteomes" id="UP000178612"/>
    </source>
</evidence>
<accession>A0A1G2T5F2</accession>
<evidence type="ECO:0000313" key="1">
    <source>
        <dbReference type="EMBL" id="OHA91821.1"/>
    </source>
</evidence>
<dbReference type="EMBL" id="MHVJ01000005">
    <property type="protein sequence ID" value="OHA91821.1"/>
    <property type="molecule type" value="Genomic_DNA"/>
</dbReference>
<dbReference type="AlphaFoldDB" id="A0A1G2T5F2"/>
<name>A0A1G2T5F2_9BACT</name>
<comment type="caution">
    <text evidence="1">The sequence shown here is derived from an EMBL/GenBank/DDBJ whole genome shotgun (WGS) entry which is preliminary data.</text>
</comment>
<sequence>MAPHKKSVDLASLNEVKELSKHGSSRSFGRVRLLKVVLPGHDNAFAVGNFVKLSILRVE</sequence>
<protein>
    <submittedName>
        <fullName evidence="1">Uncharacterized protein</fullName>
    </submittedName>
</protein>
<reference evidence="1 2" key="1">
    <citation type="journal article" date="2016" name="Nat. Commun.">
        <title>Thousands of microbial genomes shed light on interconnected biogeochemical processes in an aquifer system.</title>
        <authorList>
            <person name="Anantharaman K."/>
            <person name="Brown C.T."/>
            <person name="Hug L.A."/>
            <person name="Sharon I."/>
            <person name="Castelle C.J."/>
            <person name="Probst A.J."/>
            <person name="Thomas B.C."/>
            <person name="Singh A."/>
            <person name="Wilkins M.J."/>
            <person name="Karaoz U."/>
            <person name="Brodie E.L."/>
            <person name="Williams K.H."/>
            <person name="Hubbard S.S."/>
            <person name="Banfield J.F."/>
        </authorList>
    </citation>
    <scope>NUCLEOTIDE SEQUENCE [LARGE SCALE GENOMIC DNA]</scope>
</reference>
<dbReference type="Proteomes" id="UP000178612">
    <property type="component" value="Unassembled WGS sequence"/>
</dbReference>
<gene>
    <name evidence="1" type="ORF">A2758_03290</name>
</gene>